<organism evidence="3 4">
    <name type="scientific">Clostridium fungisolvens</name>
    <dbReference type="NCBI Taxonomy" id="1604897"/>
    <lineage>
        <taxon>Bacteria</taxon>
        <taxon>Bacillati</taxon>
        <taxon>Bacillota</taxon>
        <taxon>Clostridia</taxon>
        <taxon>Eubacteriales</taxon>
        <taxon>Clostridiaceae</taxon>
        <taxon>Clostridium</taxon>
    </lineage>
</organism>
<evidence type="ECO:0000313" key="3">
    <source>
        <dbReference type="EMBL" id="GFP76602.1"/>
    </source>
</evidence>
<comment type="caution">
    <text evidence="3">The sequence shown here is derived from an EMBL/GenBank/DDBJ whole genome shotgun (WGS) entry which is preliminary data.</text>
</comment>
<dbReference type="InterPro" id="IPR000086">
    <property type="entry name" value="NUDIX_hydrolase_dom"/>
</dbReference>
<evidence type="ECO:0000256" key="1">
    <source>
        <dbReference type="ARBA" id="ARBA00005582"/>
    </source>
</evidence>
<comment type="similarity">
    <text evidence="1">Belongs to the Nudix hydrolase family.</text>
</comment>
<evidence type="ECO:0000259" key="2">
    <source>
        <dbReference type="PROSITE" id="PS51462"/>
    </source>
</evidence>
<name>A0A6V8SJ64_9CLOT</name>
<dbReference type="Pfam" id="PF00293">
    <property type="entry name" value="NUDIX"/>
    <property type="match status" value="1"/>
</dbReference>
<dbReference type="PANTHER" id="PTHR43736:SF1">
    <property type="entry name" value="DIHYDRONEOPTERIN TRIPHOSPHATE DIPHOSPHATASE"/>
    <property type="match status" value="1"/>
</dbReference>
<gene>
    <name evidence="3" type="ORF">bsdtw1_02705</name>
</gene>
<reference evidence="3 4" key="1">
    <citation type="submission" date="2020-07" db="EMBL/GenBank/DDBJ databases">
        <title>A new beta-1,3-glucan-decomposing anaerobic bacterium isolated from anoxic soil subjected to biological soil disinfestation.</title>
        <authorList>
            <person name="Ueki A."/>
            <person name="Tonouchi A."/>
        </authorList>
    </citation>
    <scope>NUCLEOTIDE SEQUENCE [LARGE SCALE GENOMIC DNA]</scope>
    <source>
        <strain evidence="3 4">TW1</strain>
    </source>
</reference>
<sequence>MSNPLYVINVEAAIYREDKYLIIRRSEKEEHAPGVLSLVGGKVEEKIAENNVLENSLKREILEEVGIEVSNAFHYIESNSFVSDKGYMVVNIGFLCKYESGEPKCVSKDEVSEVHWMSYDEILSNPKAPSWLKASLKKAESVRLRVEKTI</sequence>
<dbReference type="Gene3D" id="3.90.79.10">
    <property type="entry name" value="Nucleoside Triphosphate Pyrophosphohydrolase"/>
    <property type="match status" value="1"/>
</dbReference>
<dbReference type="RefSeq" id="WP_183278019.1">
    <property type="nucleotide sequence ID" value="NZ_BLZR01000001.1"/>
</dbReference>
<dbReference type="EMBL" id="BLZR01000001">
    <property type="protein sequence ID" value="GFP76602.1"/>
    <property type="molecule type" value="Genomic_DNA"/>
</dbReference>
<evidence type="ECO:0000313" key="4">
    <source>
        <dbReference type="Proteomes" id="UP000580568"/>
    </source>
</evidence>
<feature type="domain" description="Nudix hydrolase" evidence="2">
    <location>
        <begin position="5"/>
        <end position="139"/>
    </location>
</feature>
<dbReference type="AlphaFoldDB" id="A0A6V8SJ64"/>
<dbReference type="PANTHER" id="PTHR43736">
    <property type="entry name" value="ADP-RIBOSE PYROPHOSPHATASE"/>
    <property type="match status" value="1"/>
</dbReference>
<accession>A0A6V8SJ64</accession>
<dbReference type="PROSITE" id="PS51462">
    <property type="entry name" value="NUDIX"/>
    <property type="match status" value="1"/>
</dbReference>
<dbReference type="SUPFAM" id="SSF55811">
    <property type="entry name" value="Nudix"/>
    <property type="match status" value="1"/>
</dbReference>
<proteinExistence type="inferred from homology"/>
<keyword evidence="4" id="KW-1185">Reference proteome</keyword>
<dbReference type="InterPro" id="IPR015797">
    <property type="entry name" value="NUDIX_hydrolase-like_dom_sf"/>
</dbReference>
<protein>
    <submittedName>
        <fullName evidence="3">NADH pyrophosphatase</fullName>
    </submittedName>
</protein>
<dbReference type="Proteomes" id="UP000580568">
    <property type="component" value="Unassembled WGS sequence"/>
</dbReference>